<proteinExistence type="inferred from homology"/>
<dbReference type="AlphaFoldDB" id="A0A497EMC4"/>
<accession>A0A497EMC4</accession>
<name>A0A497EMC4_9CREN</name>
<gene>
    <name evidence="3" type="ORF">DRJ31_06970</name>
</gene>
<protein>
    <recommendedName>
        <fullName evidence="2">NADH:ubiquinone oxidoreductase 30kDa subunit domain-containing protein</fullName>
    </recommendedName>
</protein>
<dbReference type="SUPFAM" id="SSF143243">
    <property type="entry name" value="Nqo5-like"/>
    <property type="match status" value="1"/>
</dbReference>
<evidence type="ECO:0000313" key="3">
    <source>
        <dbReference type="EMBL" id="RLE48564.1"/>
    </source>
</evidence>
<feature type="domain" description="NADH:ubiquinone oxidoreductase 30kDa subunit" evidence="2">
    <location>
        <begin position="33"/>
        <end position="138"/>
    </location>
</feature>
<dbReference type="Gene3D" id="3.30.460.80">
    <property type="entry name" value="NADH:ubiquinone oxidoreductase, 30kDa subunit"/>
    <property type="match status" value="1"/>
</dbReference>
<organism evidence="3 4">
    <name type="scientific">Thermoproteota archaeon</name>
    <dbReference type="NCBI Taxonomy" id="2056631"/>
    <lineage>
        <taxon>Archaea</taxon>
        <taxon>Thermoproteota</taxon>
    </lineage>
</organism>
<dbReference type="GO" id="GO:0008137">
    <property type="term" value="F:NADH dehydrogenase (ubiquinone) activity"/>
    <property type="evidence" value="ECO:0007669"/>
    <property type="project" value="InterPro"/>
</dbReference>
<reference evidence="3 4" key="1">
    <citation type="submission" date="2018-06" db="EMBL/GenBank/DDBJ databases">
        <title>Extensive metabolic versatility and redundancy in microbially diverse, dynamic hydrothermal sediments.</title>
        <authorList>
            <person name="Dombrowski N."/>
            <person name="Teske A."/>
            <person name="Baker B.J."/>
        </authorList>
    </citation>
    <scope>NUCLEOTIDE SEQUENCE [LARGE SCALE GENOMIC DNA]</scope>
    <source>
        <strain evidence="3">B66_G16</strain>
    </source>
</reference>
<dbReference type="InterPro" id="IPR037232">
    <property type="entry name" value="NADH_quin_OxRdtase_su_C/D-like"/>
</dbReference>
<comment type="similarity">
    <text evidence="1">Belongs to the complex I 30 kDa subunit family.</text>
</comment>
<evidence type="ECO:0000259" key="2">
    <source>
        <dbReference type="Pfam" id="PF00329"/>
    </source>
</evidence>
<evidence type="ECO:0000256" key="1">
    <source>
        <dbReference type="ARBA" id="ARBA00007569"/>
    </source>
</evidence>
<dbReference type="PANTHER" id="PTHR10884">
    <property type="entry name" value="NADH DEHYDROGENASE UBIQUINONE IRON-SULFUR PROTEIN 3"/>
    <property type="match status" value="1"/>
</dbReference>
<evidence type="ECO:0000313" key="4">
    <source>
        <dbReference type="Proteomes" id="UP000278475"/>
    </source>
</evidence>
<dbReference type="Proteomes" id="UP000278475">
    <property type="component" value="Unassembled WGS sequence"/>
</dbReference>
<sequence length="143" mass="16798">MSIADEIREKLRETLKDDYLDEKSDEYNRFYIRTHPNRIRETVKLLVDEFDGRLISISANDLGFEGFDLVYHFDFSHKEKSLHIAIKVRIPRSNPSIDSVADIAWSANWAERELMDLMGIKFVGHPDPRRLFLPYAWPSEEVA</sequence>
<comment type="caution">
    <text evidence="3">The sequence shown here is derived from an EMBL/GenBank/DDBJ whole genome shotgun (WGS) entry which is preliminary data.</text>
</comment>
<dbReference type="PANTHER" id="PTHR10884:SF14">
    <property type="entry name" value="NADH DEHYDROGENASE [UBIQUINONE] IRON-SULFUR PROTEIN 3, MITOCHONDRIAL"/>
    <property type="match status" value="1"/>
</dbReference>
<dbReference type="Pfam" id="PF00329">
    <property type="entry name" value="Complex1_30kDa"/>
    <property type="match status" value="1"/>
</dbReference>
<dbReference type="EMBL" id="QMQV01000068">
    <property type="protein sequence ID" value="RLE48564.1"/>
    <property type="molecule type" value="Genomic_DNA"/>
</dbReference>
<dbReference type="InterPro" id="IPR001268">
    <property type="entry name" value="NADH_UbQ_OxRdtase_30kDa_su"/>
</dbReference>